<dbReference type="EMBL" id="JAMPJT010000001">
    <property type="protein sequence ID" value="MCV9877519.1"/>
    <property type="molecule type" value="Genomic_DNA"/>
</dbReference>
<keyword evidence="3" id="KW-1185">Reference proteome</keyword>
<dbReference type="RefSeq" id="WP_264088604.1">
    <property type="nucleotide sequence ID" value="NZ_JAMPJT010000001.1"/>
</dbReference>
<organism evidence="1 4">
    <name type="scientific">Brenneria izbisi</name>
    <dbReference type="NCBI Taxonomy" id="2939450"/>
    <lineage>
        <taxon>Bacteria</taxon>
        <taxon>Pseudomonadati</taxon>
        <taxon>Pseudomonadota</taxon>
        <taxon>Gammaproteobacteria</taxon>
        <taxon>Enterobacterales</taxon>
        <taxon>Pectobacteriaceae</taxon>
        <taxon>Brenneria</taxon>
    </lineage>
</organism>
<reference evidence="1" key="1">
    <citation type="submission" date="2022-04" db="EMBL/GenBank/DDBJ databases">
        <title>Brenneria sp. isolated from walnut trees in Serbia.</title>
        <authorList>
            <person name="Gasic K."/>
            <person name="Zlatkovic N."/>
            <person name="Kuzmanovic N."/>
        </authorList>
    </citation>
    <scope>NUCLEOTIDE SEQUENCE</scope>
    <source>
        <strain evidence="2">KBI 423</strain>
        <strain evidence="1">KBI 447</strain>
    </source>
</reference>
<evidence type="ECO:0000313" key="3">
    <source>
        <dbReference type="Proteomes" id="UP001165568"/>
    </source>
</evidence>
<evidence type="ECO:0000313" key="2">
    <source>
        <dbReference type="EMBL" id="MCV9880916.1"/>
    </source>
</evidence>
<dbReference type="Proteomes" id="UP001165568">
    <property type="component" value="Unassembled WGS sequence"/>
</dbReference>
<name>A0AA41XV60_9GAMM</name>
<gene>
    <name evidence="1" type="ORF">NC803_01445</name>
    <name evidence="2" type="ORF">NC856_01305</name>
</gene>
<evidence type="ECO:0000313" key="4">
    <source>
        <dbReference type="Proteomes" id="UP001165569"/>
    </source>
</evidence>
<dbReference type="EMBL" id="JAMPJU010000001">
    <property type="protein sequence ID" value="MCV9880916.1"/>
    <property type="molecule type" value="Genomic_DNA"/>
</dbReference>
<comment type="caution">
    <text evidence="1">The sequence shown here is derived from an EMBL/GenBank/DDBJ whole genome shotgun (WGS) entry which is preliminary data.</text>
</comment>
<dbReference type="AlphaFoldDB" id="A0AA41XV60"/>
<dbReference type="Proteomes" id="UP001165569">
    <property type="component" value="Unassembled WGS sequence"/>
</dbReference>
<protein>
    <submittedName>
        <fullName evidence="1">Type III secretion protein</fullName>
    </submittedName>
</protein>
<accession>A0AA41XV60</accession>
<proteinExistence type="predicted"/>
<sequence>MIECADTFTRQQDFIAAMAHLPDGMWMVSDGVTLYFQRLPVSSEIALCLTLPSGRRFAERIRQMLQQRFQQSETLGRCYLSMDAQQRLIVRHTLPIAEGSVAQTITNLLQLAGLPSA</sequence>
<evidence type="ECO:0000313" key="1">
    <source>
        <dbReference type="EMBL" id="MCV9877519.1"/>
    </source>
</evidence>